<dbReference type="Proteomes" id="UP000663823">
    <property type="component" value="Unassembled WGS sequence"/>
</dbReference>
<evidence type="ECO:0000313" key="1">
    <source>
        <dbReference type="EMBL" id="CAF4119023.1"/>
    </source>
</evidence>
<gene>
    <name evidence="1" type="ORF">OTI717_LOCUS34811</name>
</gene>
<accession>A0A819W6B5</accession>
<reference evidence="1" key="1">
    <citation type="submission" date="2021-02" db="EMBL/GenBank/DDBJ databases">
        <authorList>
            <person name="Nowell W R."/>
        </authorList>
    </citation>
    <scope>NUCLEOTIDE SEQUENCE</scope>
</reference>
<name>A0A819W6B5_9BILA</name>
<organism evidence="1 2">
    <name type="scientific">Rotaria sordida</name>
    <dbReference type="NCBI Taxonomy" id="392033"/>
    <lineage>
        <taxon>Eukaryota</taxon>
        <taxon>Metazoa</taxon>
        <taxon>Spiralia</taxon>
        <taxon>Gnathifera</taxon>
        <taxon>Rotifera</taxon>
        <taxon>Eurotatoria</taxon>
        <taxon>Bdelloidea</taxon>
        <taxon>Philodinida</taxon>
        <taxon>Philodinidae</taxon>
        <taxon>Rotaria</taxon>
    </lineage>
</organism>
<evidence type="ECO:0000313" key="2">
    <source>
        <dbReference type="Proteomes" id="UP000663823"/>
    </source>
</evidence>
<dbReference type="EMBL" id="CAJOAX010012795">
    <property type="protein sequence ID" value="CAF4119023.1"/>
    <property type="molecule type" value="Genomic_DNA"/>
</dbReference>
<comment type="caution">
    <text evidence="1">The sequence shown here is derived from an EMBL/GenBank/DDBJ whole genome shotgun (WGS) entry which is preliminary data.</text>
</comment>
<dbReference type="AlphaFoldDB" id="A0A819W6B5"/>
<proteinExistence type="predicted"/>
<protein>
    <submittedName>
        <fullName evidence="1">Uncharacterized protein</fullName>
    </submittedName>
</protein>
<sequence>MMLDFFNKKVRNIENPQSGTIIDHTLTKADGRACHRFLLASTGQCRFVLIEIDVGDSKNENLIQSQDNYLYNHRNYYLLLNNCRTFFEYLIDEIVQYHN</sequence>